<dbReference type="Gene3D" id="1.10.287.1060">
    <property type="entry name" value="ESAT-6-like"/>
    <property type="match status" value="1"/>
</dbReference>
<evidence type="ECO:0000313" key="3">
    <source>
        <dbReference type="Proteomes" id="UP001602089"/>
    </source>
</evidence>
<feature type="region of interest" description="Disordered" evidence="1">
    <location>
        <begin position="42"/>
        <end position="64"/>
    </location>
</feature>
<evidence type="ECO:0000313" key="2">
    <source>
        <dbReference type="EMBL" id="MFF4022093.1"/>
    </source>
</evidence>
<dbReference type="RefSeq" id="WP_146165252.1">
    <property type="nucleotide sequence ID" value="NZ_JADLPS010000002.1"/>
</dbReference>
<protein>
    <submittedName>
        <fullName evidence="2">WXG100 family type VII secretion target</fullName>
    </submittedName>
</protein>
<comment type="caution">
    <text evidence="2">The sequence shown here is derived from an EMBL/GenBank/DDBJ whole genome shotgun (WGS) entry which is preliminary data.</text>
</comment>
<keyword evidence="3" id="KW-1185">Reference proteome</keyword>
<reference evidence="2 3" key="1">
    <citation type="submission" date="2024-10" db="EMBL/GenBank/DDBJ databases">
        <title>The Natural Products Discovery Center: Release of the First 8490 Sequenced Strains for Exploring Actinobacteria Biosynthetic Diversity.</title>
        <authorList>
            <person name="Kalkreuter E."/>
            <person name="Kautsar S.A."/>
            <person name="Yang D."/>
            <person name="Bader C.D."/>
            <person name="Teijaro C.N."/>
            <person name="Fluegel L."/>
            <person name="Davis C.M."/>
            <person name="Simpson J.R."/>
            <person name="Lauterbach L."/>
            <person name="Steele A.D."/>
            <person name="Gui C."/>
            <person name="Meng S."/>
            <person name="Li G."/>
            <person name="Viehrig K."/>
            <person name="Ye F."/>
            <person name="Su P."/>
            <person name="Kiefer A.F."/>
            <person name="Nichols A."/>
            <person name="Cepeda A.J."/>
            <person name="Yan W."/>
            <person name="Fan B."/>
            <person name="Jiang Y."/>
            <person name="Adhikari A."/>
            <person name="Zheng C.-J."/>
            <person name="Schuster L."/>
            <person name="Cowan T.M."/>
            <person name="Smanski M.J."/>
            <person name="Chevrette M.G."/>
            <person name="De Carvalho L.P.S."/>
            <person name="Shen B."/>
        </authorList>
    </citation>
    <scope>NUCLEOTIDE SEQUENCE [LARGE SCALE GENOMIC DNA]</scope>
    <source>
        <strain evidence="2 3">NPDC001867</strain>
    </source>
</reference>
<dbReference type="EMBL" id="JBIATK010000001">
    <property type="protein sequence ID" value="MFF4022093.1"/>
    <property type="molecule type" value="Genomic_DNA"/>
</dbReference>
<organism evidence="2 3">
    <name type="scientific">Nocardia elegans</name>
    <dbReference type="NCBI Taxonomy" id="300029"/>
    <lineage>
        <taxon>Bacteria</taxon>
        <taxon>Bacillati</taxon>
        <taxon>Actinomycetota</taxon>
        <taxon>Actinomycetes</taxon>
        <taxon>Mycobacteriales</taxon>
        <taxon>Nocardiaceae</taxon>
        <taxon>Nocardia</taxon>
    </lineage>
</organism>
<gene>
    <name evidence="2" type="ORF">ACFYY5_04540</name>
</gene>
<proteinExistence type="predicted"/>
<accession>A0ABW6T7M5</accession>
<dbReference type="Proteomes" id="UP001602089">
    <property type="component" value="Unassembled WGS sequence"/>
</dbReference>
<dbReference type="InterPro" id="IPR036689">
    <property type="entry name" value="ESAT-6-like_sf"/>
</dbReference>
<name>A0ABW6T7M5_9NOCA</name>
<evidence type="ECO:0000256" key="1">
    <source>
        <dbReference type="SAM" id="MobiDB-lite"/>
    </source>
</evidence>
<sequence length="108" mass="11669">MSVVDFFADPERLRAIAPKFEQLGEDVETALEKLSQGLEAEGRCWGGDRPGTEFEKNYPQEGDGSVKQTLDELGALAARLRDTGNKITGTANLVQNQDQASADSIGKV</sequence>
<dbReference type="SUPFAM" id="SSF140453">
    <property type="entry name" value="EsxAB dimer-like"/>
    <property type="match status" value="1"/>
</dbReference>